<gene>
    <name evidence="11" type="ORF">QQ008_29655</name>
</gene>
<dbReference type="Pfam" id="PF13715">
    <property type="entry name" value="CarbopepD_reg_2"/>
    <property type="match status" value="1"/>
</dbReference>
<feature type="domain" description="TonB-dependent receptor plug" evidence="10">
    <location>
        <begin position="140"/>
        <end position="221"/>
    </location>
</feature>
<protein>
    <submittedName>
        <fullName evidence="11">TonB-dependent receptor</fullName>
    </submittedName>
</protein>
<keyword evidence="3 8" id="KW-1134">Transmembrane beta strand</keyword>
<keyword evidence="4 8" id="KW-0812">Transmembrane</keyword>
<keyword evidence="11" id="KW-0675">Receptor</keyword>
<evidence type="ECO:0000256" key="9">
    <source>
        <dbReference type="SAM" id="SignalP"/>
    </source>
</evidence>
<dbReference type="InterPro" id="IPR037066">
    <property type="entry name" value="Plug_dom_sf"/>
</dbReference>
<evidence type="ECO:0000259" key="10">
    <source>
        <dbReference type="Pfam" id="PF07715"/>
    </source>
</evidence>
<comment type="similarity">
    <text evidence="8">Belongs to the TonB-dependent receptor family.</text>
</comment>
<keyword evidence="6 8" id="KW-0472">Membrane</keyword>
<dbReference type="RefSeq" id="WP_346755609.1">
    <property type="nucleotide sequence ID" value="NZ_JAUJEA010000021.1"/>
</dbReference>
<dbReference type="PANTHER" id="PTHR30069:SF29">
    <property type="entry name" value="HEMOGLOBIN AND HEMOGLOBIN-HAPTOGLOBIN-BINDING PROTEIN 1-RELATED"/>
    <property type="match status" value="1"/>
</dbReference>
<feature type="signal peptide" evidence="9">
    <location>
        <begin position="1"/>
        <end position="20"/>
    </location>
</feature>
<evidence type="ECO:0000313" key="12">
    <source>
        <dbReference type="Proteomes" id="UP001172082"/>
    </source>
</evidence>
<dbReference type="EMBL" id="JAUJEA010000021">
    <property type="protein sequence ID" value="MDN5205587.1"/>
    <property type="molecule type" value="Genomic_DNA"/>
</dbReference>
<dbReference type="Gene3D" id="2.60.40.1120">
    <property type="entry name" value="Carboxypeptidase-like, regulatory domain"/>
    <property type="match status" value="1"/>
</dbReference>
<dbReference type="Gene3D" id="2.170.130.10">
    <property type="entry name" value="TonB-dependent receptor, plug domain"/>
    <property type="match status" value="1"/>
</dbReference>
<dbReference type="PROSITE" id="PS52016">
    <property type="entry name" value="TONB_DEPENDENT_REC_3"/>
    <property type="match status" value="1"/>
</dbReference>
<dbReference type="InterPro" id="IPR008969">
    <property type="entry name" value="CarboxyPept-like_regulatory"/>
</dbReference>
<organism evidence="11 12">
    <name type="scientific">Splendidivirga corallicola</name>
    <dbReference type="NCBI Taxonomy" id="3051826"/>
    <lineage>
        <taxon>Bacteria</taxon>
        <taxon>Pseudomonadati</taxon>
        <taxon>Bacteroidota</taxon>
        <taxon>Cytophagia</taxon>
        <taxon>Cytophagales</taxon>
        <taxon>Splendidivirgaceae</taxon>
        <taxon>Splendidivirga</taxon>
    </lineage>
</organism>
<keyword evidence="5 9" id="KW-0732">Signal</keyword>
<evidence type="ECO:0000256" key="4">
    <source>
        <dbReference type="ARBA" id="ARBA00022692"/>
    </source>
</evidence>
<dbReference type="Gene3D" id="2.40.170.20">
    <property type="entry name" value="TonB-dependent receptor, beta-barrel domain"/>
    <property type="match status" value="1"/>
</dbReference>
<dbReference type="SUPFAM" id="SSF56935">
    <property type="entry name" value="Porins"/>
    <property type="match status" value="1"/>
</dbReference>
<comment type="subcellular location">
    <subcellularLocation>
        <location evidence="1 8">Cell outer membrane</location>
        <topology evidence="1 8">Multi-pass membrane protein</topology>
    </subcellularLocation>
</comment>
<dbReference type="InterPro" id="IPR039426">
    <property type="entry name" value="TonB-dep_rcpt-like"/>
</dbReference>
<dbReference type="SUPFAM" id="SSF49464">
    <property type="entry name" value="Carboxypeptidase regulatory domain-like"/>
    <property type="match status" value="1"/>
</dbReference>
<dbReference type="Pfam" id="PF07715">
    <property type="entry name" value="Plug"/>
    <property type="match status" value="1"/>
</dbReference>
<keyword evidence="2 8" id="KW-0813">Transport</keyword>
<sequence length="799" mass="90590">MIKKKLLLIALLLWQVNAWAQITVSGTVKENGSGETLPFANIIIKSINKGTSTNVDGFFSLPDVPSDTSTLVISYVGYMPKELKLNSELIKGRLEILLEPISTSLEEVVISANSNKFLNSSKRISQATISTKQLSLLPSIGEVDIFRSLQLLPGVSGTNENSSGLFVRGGTPDQNLVLLDGMTVYKVDHFFGFFSAFNANAIKDVQLYKGGFPAKYGGRTSSVVDLTGKTGSFEEIKGGAGINLLSANAYLEIPLFNKASFLIAGRRSYTDIIKSGVFNSITDNLLQDDDNATLNRNLQNTEINEVEPDFFFFDWNSKLSYRPSEKDLISISLYNGKDFLDESRDFNRSIERRNIPNRLIIGDITDKTDWGNRGISGKWSRQWSPKFYSNFLVAGSEYFSQYDRNAFLEASIPSEDSILFSGNFSSFEDNNVQDISIRLDNEWQLSSKHKLEFGALFTRSNINYSNIRNDTITILERKQEADYSSFYLSSTRNPTDRLTLSTGMRISYYQPTDQFLYSPRFSFSYDITNKIKIKGAYGKYYQFVNRIINENVSEGSRDFWLLADGELVDVSSSKHYILGASYENSGWLFDIEGYYKDLSGLSEFSLRFRRAQDFNPDELFFIGDGVAKGIEFLLQKKQGQYTGWISYTLGSVRHNFEVFNDGQDFPALHDQLHEFKMVHSYAINDRWNFSSTFVYGSGKPFSEPDGLYSLTLLDGRELDYIGIGSKNGSRLPAYHRLDFSIHHKFPIGKAKADIGLSIFNFYNRKNTWYIEYDFTQDPVLITEINYLGFTPNLSFNIDF</sequence>
<proteinExistence type="inferred from homology"/>
<dbReference type="PANTHER" id="PTHR30069">
    <property type="entry name" value="TONB-DEPENDENT OUTER MEMBRANE RECEPTOR"/>
    <property type="match status" value="1"/>
</dbReference>
<evidence type="ECO:0000256" key="5">
    <source>
        <dbReference type="ARBA" id="ARBA00022729"/>
    </source>
</evidence>
<evidence type="ECO:0000256" key="3">
    <source>
        <dbReference type="ARBA" id="ARBA00022452"/>
    </source>
</evidence>
<name>A0ABT8KXT8_9BACT</name>
<dbReference type="InterPro" id="IPR012910">
    <property type="entry name" value="Plug_dom"/>
</dbReference>
<dbReference type="InterPro" id="IPR036942">
    <property type="entry name" value="Beta-barrel_TonB_sf"/>
</dbReference>
<evidence type="ECO:0000256" key="7">
    <source>
        <dbReference type="ARBA" id="ARBA00023237"/>
    </source>
</evidence>
<evidence type="ECO:0000256" key="6">
    <source>
        <dbReference type="ARBA" id="ARBA00023136"/>
    </source>
</evidence>
<accession>A0ABT8KXT8</accession>
<keyword evidence="12" id="KW-1185">Reference proteome</keyword>
<reference evidence="11" key="1">
    <citation type="submission" date="2023-06" db="EMBL/GenBank/DDBJ databases">
        <title>Genomic of Parafulvivirga corallium.</title>
        <authorList>
            <person name="Wang G."/>
        </authorList>
    </citation>
    <scope>NUCLEOTIDE SEQUENCE</scope>
    <source>
        <strain evidence="11">BMA10</strain>
    </source>
</reference>
<keyword evidence="7 8" id="KW-0998">Cell outer membrane</keyword>
<evidence type="ECO:0000256" key="2">
    <source>
        <dbReference type="ARBA" id="ARBA00022448"/>
    </source>
</evidence>
<evidence type="ECO:0000256" key="1">
    <source>
        <dbReference type="ARBA" id="ARBA00004571"/>
    </source>
</evidence>
<evidence type="ECO:0000313" key="11">
    <source>
        <dbReference type="EMBL" id="MDN5205587.1"/>
    </source>
</evidence>
<evidence type="ECO:0000256" key="8">
    <source>
        <dbReference type="PROSITE-ProRule" id="PRU01360"/>
    </source>
</evidence>
<dbReference type="Proteomes" id="UP001172082">
    <property type="component" value="Unassembled WGS sequence"/>
</dbReference>
<comment type="caution">
    <text evidence="11">The sequence shown here is derived from an EMBL/GenBank/DDBJ whole genome shotgun (WGS) entry which is preliminary data.</text>
</comment>
<feature type="chain" id="PRO_5045172994" evidence="9">
    <location>
        <begin position="21"/>
        <end position="799"/>
    </location>
</feature>